<dbReference type="InterPro" id="IPR031345">
    <property type="entry name" value="T9SS_Plug_N"/>
</dbReference>
<dbReference type="AlphaFoldDB" id="A0A3D9S0B3"/>
<proteinExistence type="predicted"/>
<gene>
    <name evidence="2" type="ORF">BX611_0561</name>
</gene>
<dbReference type="Proteomes" id="UP000256429">
    <property type="component" value="Unassembled WGS sequence"/>
</dbReference>
<reference evidence="2 3" key="1">
    <citation type="submission" date="2018-08" db="EMBL/GenBank/DDBJ databases">
        <title>Genomic Encyclopedia of Type Strains, Phase III (KMG-III): the genomes of soil and plant-associated and newly described type strains.</title>
        <authorList>
            <person name="Whitman W."/>
        </authorList>
    </citation>
    <scope>NUCLEOTIDE SEQUENCE [LARGE SCALE GENOMIC DNA]</scope>
    <source>
        <strain evidence="2 3">325-5</strain>
    </source>
</reference>
<feature type="domain" description="Type 9 secretion system plug protein N-terminal" evidence="1">
    <location>
        <begin position="29"/>
        <end position="150"/>
    </location>
</feature>
<accession>A0A3D9S0B3</accession>
<evidence type="ECO:0000259" key="1">
    <source>
        <dbReference type="Pfam" id="PF17116"/>
    </source>
</evidence>
<evidence type="ECO:0000313" key="2">
    <source>
        <dbReference type="EMBL" id="REE83274.1"/>
    </source>
</evidence>
<dbReference type="SUPFAM" id="SSF81296">
    <property type="entry name" value="E set domains"/>
    <property type="match status" value="1"/>
</dbReference>
<dbReference type="Pfam" id="PF17116">
    <property type="entry name" value="T9SS_plug_1st"/>
    <property type="match status" value="1"/>
</dbReference>
<dbReference type="Gene3D" id="2.60.40.10">
    <property type="entry name" value="Immunoglobulins"/>
    <property type="match status" value="1"/>
</dbReference>
<dbReference type="RefSeq" id="WP_115877948.1">
    <property type="nucleotide sequence ID" value="NZ_QTTQ01000009.1"/>
</dbReference>
<keyword evidence="3" id="KW-1185">Reference proteome</keyword>
<sequence>MKPFYFYFLAVLFFHLSFSQQKTIDSENIKTIILKPSTTNSYAPIVRLGERIQLIFDDLNADEHDYTYKIVHCDYNWNSSNLSDSEFVDGYAEDRIRDYENSFNTLQPYTNYRLTLPNENTKLKISGNYKIYVLNDEEEVVFERNFVVYEPKVTVGVTIFKSRDISTIETNQSVEFIINHPNLRINNPKEEILPVVLQNNNWQTAIEGLKPQFYRGTQLLYKYNKETSFMAGNEFLYFDTKSIRNTALNIAKVELGSDLYHTYLYTNEERIDQPYTLFEDINGNFVIRTLNGQNNNTDADYSWVHFSLSCLENLEGKDVFISGNFNNWQLNDSNKLIYNENTGLYEAKMLLKQGFYNYQYVTKTKEGVISNSDIDGSFYQTENDYTVLVYYNKYGSRYTQVIGVGFGNSKKLNN</sequence>
<dbReference type="InterPro" id="IPR014756">
    <property type="entry name" value="Ig_E-set"/>
</dbReference>
<evidence type="ECO:0000313" key="3">
    <source>
        <dbReference type="Proteomes" id="UP000256429"/>
    </source>
</evidence>
<name>A0A3D9S0B3_9FLAO</name>
<dbReference type="InterPro" id="IPR013783">
    <property type="entry name" value="Ig-like_fold"/>
</dbReference>
<organism evidence="2 3">
    <name type="scientific">Lutibacter oceani</name>
    <dbReference type="NCBI Taxonomy" id="1853311"/>
    <lineage>
        <taxon>Bacteria</taxon>
        <taxon>Pseudomonadati</taxon>
        <taxon>Bacteroidota</taxon>
        <taxon>Flavobacteriia</taxon>
        <taxon>Flavobacteriales</taxon>
        <taxon>Flavobacteriaceae</taxon>
        <taxon>Lutibacter</taxon>
    </lineage>
</organism>
<dbReference type="OrthoDB" id="1522602at2"/>
<dbReference type="EMBL" id="QTTQ01000009">
    <property type="protein sequence ID" value="REE83274.1"/>
    <property type="molecule type" value="Genomic_DNA"/>
</dbReference>
<protein>
    <submittedName>
        <fullName evidence="2">Uncharacterized protein DUF5103</fullName>
    </submittedName>
</protein>
<comment type="caution">
    <text evidence="2">The sequence shown here is derived from an EMBL/GenBank/DDBJ whole genome shotgun (WGS) entry which is preliminary data.</text>
</comment>